<dbReference type="PANTHER" id="PTHR32196">
    <property type="entry name" value="ABC TRANSPORTER PERMEASE PROTEIN YPHD-RELATED-RELATED"/>
    <property type="match status" value="1"/>
</dbReference>
<feature type="transmembrane region" description="Helical" evidence="9">
    <location>
        <begin position="280"/>
        <end position="297"/>
    </location>
</feature>
<keyword evidence="4" id="KW-0997">Cell inner membrane</keyword>
<keyword evidence="5 9" id="KW-0812">Transmembrane</keyword>
<keyword evidence="6 9" id="KW-1133">Transmembrane helix</keyword>
<evidence type="ECO:0000256" key="8">
    <source>
        <dbReference type="ARBA" id="ARBA00039381"/>
    </source>
</evidence>
<feature type="transmembrane region" description="Helical" evidence="9">
    <location>
        <begin position="303"/>
        <end position="319"/>
    </location>
</feature>
<dbReference type="InterPro" id="IPR001851">
    <property type="entry name" value="ABC_transp_permease"/>
</dbReference>
<keyword evidence="7 9" id="KW-0472">Membrane</keyword>
<evidence type="ECO:0000313" key="11">
    <source>
        <dbReference type="Proteomes" id="UP000286931"/>
    </source>
</evidence>
<feature type="transmembrane region" description="Helical" evidence="9">
    <location>
        <begin position="171"/>
        <end position="192"/>
    </location>
</feature>
<keyword evidence="11" id="KW-1185">Reference proteome</keyword>
<keyword evidence="2" id="KW-0813">Transport</keyword>
<evidence type="ECO:0000256" key="3">
    <source>
        <dbReference type="ARBA" id="ARBA00022475"/>
    </source>
</evidence>
<dbReference type="RefSeq" id="WP_126643719.1">
    <property type="nucleotide sequence ID" value="NZ_BIFH01000059.1"/>
</dbReference>
<dbReference type="PANTHER" id="PTHR32196:SF71">
    <property type="entry name" value="AUTOINDUCER 2 IMPORT SYSTEM PERMEASE PROTEIN LSRD"/>
    <property type="match status" value="1"/>
</dbReference>
<protein>
    <recommendedName>
        <fullName evidence="8">Autoinducer 2 import system permease protein LsrD</fullName>
    </recommendedName>
</protein>
<comment type="subcellular location">
    <subcellularLocation>
        <location evidence="1">Cell membrane</location>
        <topology evidence="1">Multi-pass membrane protein</topology>
    </subcellularLocation>
</comment>
<reference evidence="10 11" key="1">
    <citation type="submission" date="2018-12" db="EMBL/GenBank/DDBJ databases">
        <title>Draft genome sequence of Embleya hyalina NBRC 13850T.</title>
        <authorList>
            <person name="Komaki H."/>
            <person name="Hosoyama A."/>
            <person name="Kimura A."/>
            <person name="Ichikawa N."/>
            <person name="Tamura T."/>
        </authorList>
    </citation>
    <scope>NUCLEOTIDE SEQUENCE [LARGE SCALE GENOMIC DNA]</scope>
    <source>
        <strain evidence="10 11">NBRC 13850</strain>
    </source>
</reference>
<proteinExistence type="predicted"/>
<organism evidence="10 11">
    <name type="scientific">Embleya hyalina</name>
    <dbReference type="NCBI Taxonomy" id="516124"/>
    <lineage>
        <taxon>Bacteria</taxon>
        <taxon>Bacillati</taxon>
        <taxon>Actinomycetota</taxon>
        <taxon>Actinomycetes</taxon>
        <taxon>Kitasatosporales</taxon>
        <taxon>Streptomycetaceae</taxon>
        <taxon>Embleya</taxon>
    </lineage>
</organism>
<feature type="transmembrane region" description="Helical" evidence="9">
    <location>
        <begin position="133"/>
        <end position="151"/>
    </location>
</feature>
<evidence type="ECO:0000256" key="7">
    <source>
        <dbReference type="ARBA" id="ARBA00023136"/>
    </source>
</evidence>
<feature type="transmembrane region" description="Helical" evidence="9">
    <location>
        <begin position="20"/>
        <end position="39"/>
    </location>
</feature>
<dbReference type="Pfam" id="PF02653">
    <property type="entry name" value="BPD_transp_2"/>
    <property type="match status" value="1"/>
</dbReference>
<evidence type="ECO:0000256" key="5">
    <source>
        <dbReference type="ARBA" id="ARBA00022692"/>
    </source>
</evidence>
<dbReference type="GO" id="GO:0022857">
    <property type="term" value="F:transmembrane transporter activity"/>
    <property type="evidence" value="ECO:0007669"/>
    <property type="project" value="InterPro"/>
</dbReference>
<feature type="transmembrane region" description="Helical" evidence="9">
    <location>
        <begin position="256"/>
        <end position="273"/>
    </location>
</feature>
<evidence type="ECO:0000256" key="9">
    <source>
        <dbReference type="SAM" id="Phobius"/>
    </source>
</evidence>
<dbReference type="OrthoDB" id="9808136at2"/>
<feature type="transmembrane region" description="Helical" evidence="9">
    <location>
        <begin position="224"/>
        <end position="244"/>
    </location>
</feature>
<dbReference type="EMBL" id="BIFH01000059">
    <property type="protein sequence ID" value="GCE02217.1"/>
    <property type="molecule type" value="Genomic_DNA"/>
</dbReference>
<accession>A0A401Z5U5</accession>
<keyword evidence="3" id="KW-1003">Cell membrane</keyword>
<evidence type="ECO:0000256" key="4">
    <source>
        <dbReference type="ARBA" id="ARBA00022519"/>
    </source>
</evidence>
<dbReference type="CDD" id="cd06579">
    <property type="entry name" value="TM_PBP1_transp_AraH_like"/>
    <property type="match status" value="1"/>
</dbReference>
<dbReference type="Proteomes" id="UP000286931">
    <property type="component" value="Unassembled WGS sequence"/>
</dbReference>
<dbReference type="GO" id="GO:0005886">
    <property type="term" value="C:plasma membrane"/>
    <property type="evidence" value="ECO:0007669"/>
    <property type="project" value="UniProtKB-SubCell"/>
</dbReference>
<feature type="transmembrane region" description="Helical" evidence="9">
    <location>
        <begin position="60"/>
        <end position="93"/>
    </location>
</feature>
<evidence type="ECO:0000313" key="10">
    <source>
        <dbReference type="EMBL" id="GCE02217.1"/>
    </source>
</evidence>
<evidence type="ECO:0000256" key="6">
    <source>
        <dbReference type="ARBA" id="ARBA00022989"/>
    </source>
</evidence>
<gene>
    <name evidence="10" type="ORF">EHYA_09994</name>
</gene>
<sequence>MSTVTVRAVLRTGSGRAARLLTGPQAGVFAAIVVLLAITQARNPVALQSDNLIEILRSTVTYFIAGCGATMLLVGGGLDLSIGSVFAAGAVAAGMLMNHGVPWPAAIVLGVAVGGLLGALNAFLVIVAQVPPFITTLGSFFAVNGLVTVLTEGNPLFDFPEGFGRAGQGEIGGIPYLVVYAVVAGVLCHLVLEKTRFGYDTRAIGGNESAALANGVAVDRVKTWLYVISGGTAALCGILLAARLSSADPNSGGSSFAFQVLAATIIGGTSLFGGVGSVGGTALGALLFSVLANTLVLTRVNPLWQNVATGTVLVLAVMVDQARRRRRFRTGRSG</sequence>
<evidence type="ECO:0000256" key="2">
    <source>
        <dbReference type="ARBA" id="ARBA00022448"/>
    </source>
</evidence>
<feature type="transmembrane region" description="Helical" evidence="9">
    <location>
        <begin position="105"/>
        <end position="126"/>
    </location>
</feature>
<name>A0A401Z5U5_9ACTN</name>
<dbReference type="AlphaFoldDB" id="A0A401Z5U5"/>
<comment type="caution">
    <text evidence="10">The sequence shown here is derived from an EMBL/GenBank/DDBJ whole genome shotgun (WGS) entry which is preliminary data.</text>
</comment>
<evidence type="ECO:0000256" key="1">
    <source>
        <dbReference type="ARBA" id="ARBA00004651"/>
    </source>
</evidence>